<dbReference type="Proteomes" id="UP000591948">
    <property type="component" value="Unassembled WGS sequence"/>
</dbReference>
<evidence type="ECO:0000313" key="10">
    <source>
        <dbReference type="Proteomes" id="UP000591948"/>
    </source>
</evidence>
<evidence type="ECO:0000256" key="7">
    <source>
        <dbReference type="RuleBase" id="RU363032"/>
    </source>
</evidence>
<dbReference type="PANTHER" id="PTHR30193:SF37">
    <property type="entry name" value="INNER MEMBRANE ABC TRANSPORTER PERMEASE PROTEIN YCJO"/>
    <property type="match status" value="1"/>
</dbReference>
<feature type="transmembrane region" description="Helical" evidence="7">
    <location>
        <begin position="223"/>
        <end position="245"/>
    </location>
</feature>
<comment type="similarity">
    <text evidence="7">Belongs to the binding-protein-dependent transport system permease family.</text>
</comment>
<evidence type="ECO:0000313" key="9">
    <source>
        <dbReference type="EMBL" id="GFP27194.1"/>
    </source>
</evidence>
<evidence type="ECO:0000259" key="8">
    <source>
        <dbReference type="PROSITE" id="PS50928"/>
    </source>
</evidence>
<feature type="transmembrane region" description="Helical" evidence="7">
    <location>
        <begin position="82"/>
        <end position="103"/>
    </location>
</feature>
<keyword evidence="9" id="KW-0762">Sugar transport</keyword>
<keyword evidence="2 7" id="KW-0813">Transport</keyword>
<name>A0A6V8P6D4_9ACTN</name>
<evidence type="ECO:0000256" key="4">
    <source>
        <dbReference type="ARBA" id="ARBA00022692"/>
    </source>
</evidence>
<feature type="transmembrane region" description="Helical" evidence="7">
    <location>
        <begin position="273"/>
        <end position="295"/>
    </location>
</feature>
<dbReference type="CDD" id="cd06261">
    <property type="entry name" value="TM_PBP2"/>
    <property type="match status" value="1"/>
</dbReference>
<protein>
    <submittedName>
        <fullName evidence="9">Multiple sugar transport system permease protein</fullName>
    </submittedName>
</protein>
<dbReference type="AlphaFoldDB" id="A0A6V8P6D4"/>
<dbReference type="SUPFAM" id="SSF161098">
    <property type="entry name" value="MetI-like"/>
    <property type="match status" value="1"/>
</dbReference>
<reference evidence="9 10" key="1">
    <citation type="journal article" date="2020" name="Front. Microbiol.">
        <title>Single-cell genomics of novel Actinobacteria with the Wood-Ljungdahl pathway discovered in a serpentinizing system.</title>
        <authorList>
            <person name="Merino N."/>
            <person name="Kawai M."/>
            <person name="Boyd E.S."/>
            <person name="Colman D.R."/>
            <person name="McGlynn S.E."/>
            <person name="Nealson K.H."/>
            <person name="Kurokawa K."/>
            <person name="Hongoh Y."/>
        </authorList>
    </citation>
    <scope>NUCLEOTIDE SEQUENCE [LARGE SCALE GENOMIC DNA]</scope>
    <source>
        <strain evidence="9 10">S33</strain>
    </source>
</reference>
<dbReference type="GO" id="GO:0005886">
    <property type="term" value="C:plasma membrane"/>
    <property type="evidence" value="ECO:0007669"/>
    <property type="project" value="UniProtKB-SubCell"/>
</dbReference>
<evidence type="ECO:0000256" key="1">
    <source>
        <dbReference type="ARBA" id="ARBA00004651"/>
    </source>
</evidence>
<dbReference type="InterPro" id="IPR051393">
    <property type="entry name" value="ABC_transporter_permease"/>
</dbReference>
<keyword evidence="3" id="KW-1003">Cell membrane</keyword>
<feature type="transmembrane region" description="Helical" evidence="7">
    <location>
        <begin position="167"/>
        <end position="188"/>
    </location>
</feature>
<evidence type="ECO:0000256" key="5">
    <source>
        <dbReference type="ARBA" id="ARBA00022989"/>
    </source>
</evidence>
<evidence type="ECO:0000256" key="2">
    <source>
        <dbReference type="ARBA" id="ARBA00022448"/>
    </source>
</evidence>
<gene>
    <name evidence="9" type="ORF">HKBW3S33_00608</name>
</gene>
<organism evidence="9 10">
    <name type="scientific">Candidatus Hakubella thermalkaliphila</name>
    <dbReference type="NCBI Taxonomy" id="2754717"/>
    <lineage>
        <taxon>Bacteria</taxon>
        <taxon>Bacillati</taxon>
        <taxon>Actinomycetota</taxon>
        <taxon>Actinomycetota incertae sedis</taxon>
        <taxon>Candidatus Hakubellales</taxon>
        <taxon>Candidatus Hakubellaceae</taxon>
        <taxon>Candidatus Hakubella</taxon>
    </lineage>
</organism>
<sequence length="303" mass="35058">MAVVGKTKRKIILNVTGYLFIAPLLIYFVVFQVVPVFMAFYYSFTNWSIGHSAQWIGLKNYLDLFFNRVSYPYFWKSLGTTLRFVGLAVTGTLFASLFVALLLNTDIKRSAFFRIAFFMPYVTSTVAVAAIWKWLYDPLYGLLNYLLSLIIPNFQNVAWLKEERYALAAFAVMVIWQGAGYYMMIFLARLKSIPDEYYEAARIDGANTWQSFWHVTWPMLRPATFYVLVTLFIVSFQVFDIIYILTKGLGDPNKSTLTYVLQLFNHAFRYNEMGVASAMFFILFIIIIVVTAIQFKVVPQDVE</sequence>
<feature type="transmembrane region" description="Helical" evidence="7">
    <location>
        <begin position="12"/>
        <end position="42"/>
    </location>
</feature>
<dbReference type="Gene3D" id="1.10.3720.10">
    <property type="entry name" value="MetI-like"/>
    <property type="match status" value="1"/>
</dbReference>
<accession>A0A6V8P6D4</accession>
<keyword evidence="4 7" id="KW-0812">Transmembrane</keyword>
<keyword evidence="10" id="KW-1185">Reference proteome</keyword>
<proteinExistence type="inferred from homology"/>
<dbReference type="RefSeq" id="WP_176233183.1">
    <property type="nucleotide sequence ID" value="NZ_BLRY01000020.1"/>
</dbReference>
<dbReference type="InterPro" id="IPR000515">
    <property type="entry name" value="MetI-like"/>
</dbReference>
<dbReference type="PROSITE" id="PS50928">
    <property type="entry name" value="ABC_TM1"/>
    <property type="match status" value="1"/>
</dbReference>
<evidence type="ECO:0000256" key="3">
    <source>
        <dbReference type="ARBA" id="ARBA00022475"/>
    </source>
</evidence>
<feature type="transmembrane region" description="Helical" evidence="7">
    <location>
        <begin position="115"/>
        <end position="136"/>
    </location>
</feature>
<feature type="domain" description="ABC transmembrane type-1" evidence="8">
    <location>
        <begin position="78"/>
        <end position="294"/>
    </location>
</feature>
<dbReference type="EMBL" id="BLRY01000020">
    <property type="protein sequence ID" value="GFP27194.1"/>
    <property type="molecule type" value="Genomic_DNA"/>
</dbReference>
<dbReference type="InterPro" id="IPR035906">
    <property type="entry name" value="MetI-like_sf"/>
</dbReference>
<comment type="caution">
    <text evidence="9">The sequence shown here is derived from an EMBL/GenBank/DDBJ whole genome shotgun (WGS) entry which is preliminary data.</text>
</comment>
<comment type="subcellular location">
    <subcellularLocation>
        <location evidence="1 7">Cell membrane</location>
        <topology evidence="1 7">Multi-pass membrane protein</topology>
    </subcellularLocation>
</comment>
<evidence type="ECO:0000256" key="6">
    <source>
        <dbReference type="ARBA" id="ARBA00023136"/>
    </source>
</evidence>
<keyword evidence="6 7" id="KW-0472">Membrane</keyword>
<feature type="transmembrane region" description="Helical" evidence="7">
    <location>
        <begin position="142"/>
        <end position="160"/>
    </location>
</feature>
<dbReference type="Pfam" id="PF00528">
    <property type="entry name" value="BPD_transp_1"/>
    <property type="match status" value="1"/>
</dbReference>
<dbReference type="GO" id="GO:0055085">
    <property type="term" value="P:transmembrane transport"/>
    <property type="evidence" value="ECO:0007669"/>
    <property type="project" value="InterPro"/>
</dbReference>
<dbReference type="PANTHER" id="PTHR30193">
    <property type="entry name" value="ABC TRANSPORTER PERMEASE PROTEIN"/>
    <property type="match status" value="1"/>
</dbReference>
<keyword evidence="5 7" id="KW-1133">Transmembrane helix</keyword>